<dbReference type="RefSeq" id="WP_269310328.1">
    <property type="nucleotide sequence ID" value="NZ_CP098242.1"/>
</dbReference>
<dbReference type="PANTHER" id="PTHR30349:SF94">
    <property type="entry name" value="INTEGRASE_RECOMBINASE HI_1414-RELATED"/>
    <property type="match status" value="1"/>
</dbReference>
<evidence type="ECO:0000313" key="6">
    <source>
        <dbReference type="Proteomes" id="UP001156215"/>
    </source>
</evidence>
<dbReference type="PROSITE" id="PS51898">
    <property type="entry name" value="TYR_RECOMBINASE"/>
    <property type="match status" value="1"/>
</dbReference>
<evidence type="ECO:0000256" key="1">
    <source>
        <dbReference type="ARBA" id="ARBA00022908"/>
    </source>
</evidence>
<evidence type="ECO:0000256" key="3">
    <source>
        <dbReference type="ARBA" id="ARBA00023172"/>
    </source>
</evidence>
<dbReference type="InterPro" id="IPR050090">
    <property type="entry name" value="Tyrosine_recombinase_XerCD"/>
</dbReference>
<gene>
    <name evidence="5" type="ORF">NB640_06195</name>
</gene>
<evidence type="ECO:0000259" key="4">
    <source>
        <dbReference type="PROSITE" id="PS51898"/>
    </source>
</evidence>
<dbReference type="InterPro" id="IPR057084">
    <property type="entry name" value="Int_N"/>
</dbReference>
<keyword evidence="3" id="KW-0233">DNA recombination</keyword>
<dbReference type="PANTHER" id="PTHR30349">
    <property type="entry name" value="PHAGE INTEGRASE-RELATED"/>
    <property type="match status" value="1"/>
</dbReference>
<organism evidence="5 6">
    <name type="scientific">Oxalobacter vibrioformis</name>
    <dbReference type="NCBI Taxonomy" id="933080"/>
    <lineage>
        <taxon>Bacteria</taxon>
        <taxon>Pseudomonadati</taxon>
        <taxon>Pseudomonadota</taxon>
        <taxon>Betaproteobacteria</taxon>
        <taxon>Burkholderiales</taxon>
        <taxon>Oxalobacteraceae</taxon>
        <taxon>Oxalobacter</taxon>
    </lineage>
</organism>
<protein>
    <submittedName>
        <fullName evidence="5">Site-specific integrase</fullName>
    </submittedName>
</protein>
<keyword evidence="1" id="KW-0229">DNA integration</keyword>
<dbReference type="Gene3D" id="1.10.443.10">
    <property type="entry name" value="Intergrase catalytic core"/>
    <property type="match status" value="1"/>
</dbReference>
<keyword evidence="2" id="KW-0238">DNA-binding</keyword>
<dbReference type="Pfam" id="PF00589">
    <property type="entry name" value="Phage_integrase"/>
    <property type="match status" value="1"/>
</dbReference>
<dbReference type="CDD" id="cd00796">
    <property type="entry name" value="INT_Rci_Hp1_C"/>
    <property type="match status" value="1"/>
</dbReference>
<dbReference type="Pfam" id="PF24624">
    <property type="entry name" value="Int_N"/>
    <property type="match status" value="1"/>
</dbReference>
<dbReference type="SUPFAM" id="SSF56349">
    <property type="entry name" value="DNA breaking-rejoining enzymes"/>
    <property type="match status" value="1"/>
</dbReference>
<keyword evidence="6" id="KW-1185">Reference proteome</keyword>
<accession>A0A9E9P3P8</accession>
<name>A0A9E9P3P8_9BURK</name>
<dbReference type="InterPro" id="IPR013762">
    <property type="entry name" value="Integrase-like_cat_sf"/>
</dbReference>
<dbReference type="InterPro" id="IPR010998">
    <property type="entry name" value="Integrase_recombinase_N"/>
</dbReference>
<dbReference type="GO" id="GO:0006310">
    <property type="term" value="P:DNA recombination"/>
    <property type="evidence" value="ECO:0007669"/>
    <property type="project" value="UniProtKB-KW"/>
</dbReference>
<reference evidence="5" key="1">
    <citation type="journal article" date="2022" name="Front. Microbiol.">
        <title>New perspectives on an old grouping: The genomic and phenotypic variability of Oxalobacter formigenes and the implications for calcium oxalate stone prevention.</title>
        <authorList>
            <person name="Chmiel J.A."/>
            <person name="Carr C."/>
            <person name="Stuivenberg G.A."/>
            <person name="Venema R."/>
            <person name="Chanyi R.M."/>
            <person name="Al K.F."/>
            <person name="Giguere D."/>
            <person name="Say H."/>
            <person name="Akouris P.P."/>
            <person name="Dominguez Romero S.A."/>
            <person name="Kwong A."/>
            <person name="Tai V."/>
            <person name="Koval S.F."/>
            <person name="Razvi H."/>
            <person name="Bjazevic J."/>
            <person name="Burton J.P."/>
        </authorList>
    </citation>
    <scope>NUCLEOTIDE SEQUENCE</scope>
    <source>
        <strain evidence="5">WoOx3</strain>
    </source>
</reference>
<evidence type="ECO:0000256" key="2">
    <source>
        <dbReference type="ARBA" id="ARBA00023125"/>
    </source>
</evidence>
<dbReference type="Proteomes" id="UP001156215">
    <property type="component" value="Chromosome"/>
</dbReference>
<sequence length="326" mass="37737">MASYIKRGKTWRVFIAKCGVRKSGTFKTKAEAVAWATQEEADILLGKHEQYQDRTFFDLLERYAATVSVKKRGGRWESSRIAAIQQDKLARVLCRELGARHFAQWRDEKLARVSPASVNRYMNILSHVCHVAVNEWQWLEENPLKTVRGPPQPKPRDRRISSEEIDRIILASGYKHDQSPETSRERVGAIFLFAIETAMRAGEIVKMQWKDVDVERRVVFLPETKNGSSREVPLSTEAIRILRQIMQDKGNVFRITVSNLGNVFRQLKARAMIDELHFHDTRHEAITRLARKLDVLDLARMVGHRDLKQLMVYYNATAEELAKRLD</sequence>
<feature type="domain" description="Tyr recombinase" evidence="4">
    <location>
        <begin position="155"/>
        <end position="326"/>
    </location>
</feature>
<dbReference type="Gene3D" id="1.10.150.130">
    <property type="match status" value="1"/>
</dbReference>
<dbReference type="EMBL" id="CP098242">
    <property type="protein sequence ID" value="WAW11217.1"/>
    <property type="molecule type" value="Genomic_DNA"/>
</dbReference>
<dbReference type="AlphaFoldDB" id="A0A9E9P3P8"/>
<dbReference type="InterPro" id="IPR011010">
    <property type="entry name" value="DNA_brk_join_enz"/>
</dbReference>
<dbReference type="KEGG" id="ovb:NB640_06195"/>
<dbReference type="GO" id="GO:0015074">
    <property type="term" value="P:DNA integration"/>
    <property type="evidence" value="ECO:0007669"/>
    <property type="project" value="UniProtKB-KW"/>
</dbReference>
<evidence type="ECO:0000313" key="5">
    <source>
        <dbReference type="EMBL" id="WAW11217.1"/>
    </source>
</evidence>
<dbReference type="GO" id="GO:0003677">
    <property type="term" value="F:DNA binding"/>
    <property type="evidence" value="ECO:0007669"/>
    <property type="project" value="UniProtKB-KW"/>
</dbReference>
<proteinExistence type="predicted"/>
<dbReference type="InterPro" id="IPR002104">
    <property type="entry name" value="Integrase_catalytic"/>
</dbReference>